<dbReference type="GO" id="GO:0003887">
    <property type="term" value="F:DNA-directed DNA polymerase activity"/>
    <property type="evidence" value="ECO:0007669"/>
    <property type="project" value="UniProtKB-KW"/>
</dbReference>
<dbReference type="InterPro" id="IPR043128">
    <property type="entry name" value="Rev_trsase/Diguanyl_cyclase"/>
</dbReference>
<name>A0A0R1K4Z0_9LACO</name>
<comment type="caution">
    <text evidence="5">The sequence shown here is derived from an EMBL/GenBank/DDBJ whole genome shotgun (WGS) entry which is preliminary data.</text>
</comment>
<proteinExistence type="inferred from homology"/>
<protein>
    <submittedName>
        <fullName evidence="5">ImpB MucB SamB family protein</fullName>
    </submittedName>
</protein>
<dbReference type="GO" id="GO:0005829">
    <property type="term" value="C:cytosol"/>
    <property type="evidence" value="ECO:0007669"/>
    <property type="project" value="TreeGrafter"/>
</dbReference>
<organism evidence="5 6">
    <name type="scientific">Levilactobacillus namurensis DSM 19117</name>
    <dbReference type="NCBI Taxonomy" id="1423773"/>
    <lineage>
        <taxon>Bacteria</taxon>
        <taxon>Bacillati</taxon>
        <taxon>Bacillota</taxon>
        <taxon>Bacilli</taxon>
        <taxon>Lactobacillales</taxon>
        <taxon>Lactobacillaceae</taxon>
        <taxon>Levilactobacillus</taxon>
    </lineage>
</organism>
<dbReference type="PROSITE" id="PS50173">
    <property type="entry name" value="UMUC"/>
    <property type="match status" value="1"/>
</dbReference>
<gene>
    <name evidence="5" type="ORF">FD30_GL001846</name>
</gene>
<dbReference type="PATRIC" id="fig|1423773.3.peg.1892"/>
<dbReference type="InterPro" id="IPR043502">
    <property type="entry name" value="DNA/RNA_pol_sf"/>
</dbReference>
<evidence type="ECO:0000259" key="4">
    <source>
        <dbReference type="PROSITE" id="PS50173"/>
    </source>
</evidence>
<dbReference type="EMBL" id="AZDT01000031">
    <property type="protein sequence ID" value="KRK75732.1"/>
    <property type="molecule type" value="Genomic_DNA"/>
</dbReference>
<evidence type="ECO:0000313" key="6">
    <source>
        <dbReference type="Proteomes" id="UP000051162"/>
    </source>
</evidence>
<evidence type="ECO:0000313" key="5">
    <source>
        <dbReference type="EMBL" id="KRK75732.1"/>
    </source>
</evidence>
<reference evidence="5 6" key="1">
    <citation type="journal article" date="2015" name="Genome Announc.">
        <title>Expanding the biotechnology potential of lactobacilli through comparative genomics of 213 strains and associated genera.</title>
        <authorList>
            <person name="Sun Z."/>
            <person name="Harris H.M."/>
            <person name="McCann A."/>
            <person name="Guo C."/>
            <person name="Argimon S."/>
            <person name="Zhang W."/>
            <person name="Yang X."/>
            <person name="Jeffery I.B."/>
            <person name="Cooney J.C."/>
            <person name="Kagawa T.F."/>
            <person name="Liu W."/>
            <person name="Song Y."/>
            <person name="Salvetti E."/>
            <person name="Wrobel A."/>
            <person name="Rasinkangas P."/>
            <person name="Parkhill J."/>
            <person name="Rea M.C."/>
            <person name="O'Sullivan O."/>
            <person name="Ritari J."/>
            <person name="Douillard F.P."/>
            <person name="Paul Ross R."/>
            <person name="Yang R."/>
            <person name="Briner A.E."/>
            <person name="Felis G.E."/>
            <person name="de Vos W.M."/>
            <person name="Barrangou R."/>
            <person name="Klaenhammer T.R."/>
            <person name="Caufield P.W."/>
            <person name="Cui Y."/>
            <person name="Zhang H."/>
            <person name="O'Toole P.W."/>
        </authorList>
    </citation>
    <scope>NUCLEOTIDE SEQUENCE [LARGE SCALE GENOMIC DNA]</scope>
    <source>
        <strain evidence="5 6">DSM 19117</strain>
    </source>
</reference>
<dbReference type="InterPro" id="IPR001126">
    <property type="entry name" value="UmuC"/>
</dbReference>
<keyword evidence="3" id="KW-0808">Transferase</keyword>
<dbReference type="Gene3D" id="1.10.150.20">
    <property type="entry name" value="5' to 3' exonuclease, C-terminal subdomain"/>
    <property type="match status" value="1"/>
</dbReference>
<evidence type="ECO:0000256" key="2">
    <source>
        <dbReference type="ARBA" id="ARBA00022457"/>
    </source>
</evidence>
<dbReference type="AlphaFoldDB" id="A0A0R1K4Z0"/>
<comment type="similarity">
    <text evidence="1">Belongs to the DNA polymerase type-Y family.</text>
</comment>
<dbReference type="GO" id="GO:0006281">
    <property type="term" value="P:DNA repair"/>
    <property type="evidence" value="ECO:0007669"/>
    <property type="project" value="InterPro"/>
</dbReference>
<dbReference type="Pfam" id="PF11799">
    <property type="entry name" value="IMS_C"/>
    <property type="match status" value="1"/>
</dbReference>
<keyword evidence="2" id="KW-0515">Mutator protein</keyword>
<dbReference type="GO" id="GO:0009432">
    <property type="term" value="P:SOS response"/>
    <property type="evidence" value="ECO:0007669"/>
    <property type="project" value="TreeGrafter"/>
</dbReference>
<dbReference type="Proteomes" id="UP000051162">
    <property type="component" value="Unassembled WGS sequence"/>
</dbReference>
<accession>A0A0R1K4Z0</accession>
<dbReference type="STRING" id="1423773.FD30_GL001846"/>
<evidence type="ECO:0000256" key="1">
    <source>
        <dbReference type="ARBA" id="ARBA00010945"/>
    </source>
</evidence>
<evidence type="ECO:0000256" key="3">
    <source>
        <dbReference type="ARBA" id="ARBA00022932"/>
    </source>
</evidence>
<dbReference type="InterPro" id="IPR017961">
    <property type="entry name" value="DNA_pol_Y-fam_little_finger"/>
</dbReference>
<dbReference type="Gene3D" id="3.30.70.270">
    <property type="match status" value="1"/>
</dbReference>
<dbReference type="GO" id="GO:0003684">
    <property type="term" value="F:damaged DNA binding"/>
    <property type="evidence" value="ECO:0007669"/>
    <property type="project" value="InterPro"/>
</dbReference>
<feature type="domain" description="UmuC" evidence="4">
    <location>
        <begin position="20"/>
        <end position="247"/>
    </location>
</feature>
<sequence length="515" mass="57836">MKVLGAIGKGDHQMAAARTYIAIDLKSFYASAECAALGLDPLNVNLVVADQSRTDKTICLAVSPALKKFGLPGRPRLFQVEQAVAELNRDRTLQAHHRLRRESVYRDQLLRDPTLKAGYRVVVPRMAYYLQVSNQIYQIYLRYVAADQIHVYSIDEVFMDVTAYLKLYQTTAHDLAKRIIQDVQRQTGITATAGIGSNLYLAKVAMDIVAKKIPADQDGVRIAKLTELSYRKYLWAHTPLTDFWRIGKGYAQRLEKMGLHTMGDIARQSLGTLSDARNEEQLYQEFGRVAELIIDHAWGYEPTTIHDIKAYRPSDHSLGSGQVLATPYPFAKAKIVAREMIDALALDLVKQHQVCDQVVLHVAYDVTSLATADASGTVTTDFYGRRVPKAAHGSASLPVPTASTKRLRRAVLRLFETKVNRHYQVRKLTVTVNHVVTERQAAARDHGEQLDLFQSPQVEQRVAQETVAQRRERQAQEAILKIQEKFGKNALFWAADLQPGATLLKRNQEIGGHRS</sequence>
<keyword evidence="6" id="KW-1185">Reference proteome</keyword>
<keyword evidence="3" id="KW-0239">DNA-directed DNA polymerase</keyword>
<dbReference type="PANTHER" id="PTHR11076">
    <property type="entry name" value="DNA REPAIR POLYMERASE UMUC / TRANSFERASE FAMILY MEMBER"/>
    <property type="match status" value="1"/>
</dbReference>
<dbReference type="SUPFAM" id="SSF56672">
    <property type="entry name" value="DNA/RNA polymerases"/>
    <property type="match status" value="1"/>
</dbReference>
<dbReference type="GO" id="GO:0042276">
    <property type="term" value="P:error-prone translesion synthesis"/>
    <property type="evidence" value="ECO:0007669"/>
    <property type="project" value="TreeGrafter"/>
</dbReference>
<dbReference type="PANTHER" id="PTHR11076:SF35">
    <property type="entry name" value="DNA REPAIR PROTEIN HOMOLOG YOBH"/>
    <property type="match status" value="1"/>
</dbReference>
<dbReference type="InterPro" id="IPR050116">
    <property type="entry name" value="DNA_polymerase-Y"/>
</dbReference>
<keyword evidence="3" id="KW-0548">Nucleotidyltransferase</keyword>
<dbReference type="Pfam" id="PF00817">
    <property type="entry name" value="IMS"/>
    <property type="match status" value="1"/>
</dbReference>